<dbReference type="EMBL" id="BNCP01000023">
    <property type="protein sequence ID" value="GIL82239.1"/>
    <property type="molecule type" value="Genomic_DNA"/>
</dbReference>
<feature type="compositionally biased region" description="Polar residues" evidence="9">
    <location>
        <begin position="334"/>
        <end position="343"/>
    </location>
</feature>
<feature type="compositionally biased region" description="Polar residues" evidence="9">
    <location>
        <begin position="176"/>
        <end position="185"/>
    </location>
</feature>
<dbReference type="GO" id="GO:0005634">
    <property type="term" value="C:nucleus"/>
    <property type="evidence" value="ECO:0007669"/>
    <property type="project" value="TreeGrafter"/>
</dbReference>
<feature type="compositionally biased region" description="Acidic residues" evidence="9">
    <location>
        <begin position="675"/>
        <end position="691"/>
    </location>
</feature>
<feature type="compositionally biased region" description="Polar residues" evidence="9">
    <location>
        <begin position="422"/>
        <end position="442"/>
    </location>
</feature>
<feature type="region of interest" description="Disordered" evidence="9">
    <location>
        <begin position="891"/>
        <end position="913"/>
    </location>
</feature>
<accession>A0A8J4CLM5</accession>
<evidence type="ECO:0000256" key="7">
    <source>
        <dbReference type="ARBA" id="ARBA00047899"/>
    </source>
</evidence>
<dbReference type="GO" id="GO:0005524">
    <property type="term" value="F:ATP binding"/>
    <property type="evidence" value="ECO:0007669"/>
    <property type="project" value="UniProtKB-KW"/>
</dbReference>
<dbReference type="OrthoDB" id="21018at2759"/>
<feature type="region of interest" description="Disordered" evidence="9">
    <location>
        <begin position="400"/>
        <end position="445"/>
    </location>
</feature>
<keyword evidence="12" id="KW-1185">Reference proteome</keyword>
<dbReference type="PANTHER" id="PTHR24419:SF18">
    <property type="entry name" value="SERINE_THREONINE-PROTEIN KINASE HASPIN"/>
    <property type="match status" value="1"/>
</dbReference>
<feature type="region of interest" description="Disordered" evidence="9">
    <location>
        <begin position="146"/>
        <end position="188"/>
    </location>
</feature>
<keyword evidence="3" id="KW-0808">Transferase</keyword>
<reference evidence="11" key="1">
    <citation type="journal article" date="2021" name="Proc. Natl. Acad. Sci. U.S.A.">
        <title>Three genomes in the algal genus Volvox reveal the fate of a haploid sex-determining region after a transition to homothallism.</title>
        <authorList>
            <person name="Yamamoto K."/>
            <person name="Hamaji T."/>
            <person name="Kawai-Toyooka H."/>
            <person name="Matsuzaki R."/>
            <person name="Takahashi F."/>
            <person name="Nishimura Y."/>
            <person name="Kawachi M."/>
            <person name="Noguchi H."/>
            <person name="Minakuchi Y."/>
            <person name="Umen J.G."/>
            <person name="Toyoda A."/>
            <person name="Nozaki H."/>
        </authorList>
    </citation>
    <scope>NUCLEOTIDE SEQUENCE</scope>
    <source>
        <strain evidence="11">NIES-3786</strain>
    </source>
</reference>
<dbReference type="GO" id="GO:0035556">
    <property type="term" value="P:intracellular signal transduction"/>
    <property type="evidence" value="ECO:0007669"/>
    <property type="project" value="TreeGrafter"/>
</dbReference>
<comment type="caution">
    <text evidence="11">The sequence shown here is derived from an EMBL/GenBank/DDBJ whole genome shotgun (WGS) entry which is preliminary data.</text>
</comment>
<evidence type="ECO:0000259" key="10">
    <source>
        <dbReference type="SMART" id="SM01331"/>
    </source>
</evidence>
<comment type="catalytic activity">
    <reaction evidence="8">
        <text>L-seryl-[protein] + ATP = O-phospho-L-seryl-[protein] + ADP + H(+)</text>
        <dbReference type="Rhea" id="RHEA:17989"/>
        <dbReference type="Rhea" id="RHEA-COMP:9863"/>
        <dbReference type="Rhea" id="RHEA-COMP:11604"/>
        <dbReference type="ChEBI" id="CHEBI:15378"/>
        <dbReference type="ChEBI" id="CHEBI:29999"/>
        <dbReference type="ChEBI" id="CHEBI:30616"/>
        <dbReference type="ChEBI" id="CHEBI:83421"/>
        <dbReference type="ChEBI" id="CHEBI:456216"/>
        <dbReference type="EC" id="2.7.11.1"/>
    </reaction>
</comment>
<dbReference type="Proteomes" id="UP000747110">
    <property type="component" value="Unassembled WGS sequence"/>
</dbReference>
<evidence type="ECO:0000256" key="4">
    <source>
        <dbReference type="ARBA" id="ARBA00022741"/>
    </source>
</evidence>
<evidence type="ECO:0000256" key="8">
    <source>
        <dbReference type="ARBA" id="ARBA00048679"/>
    </source>
</evidence>
<feature type="region of interest" description="Disordered" evidence="9">
    <location>
        <begin position="1"/>
        <end position="44"/>
    </location>
</feature>
<dbReference type="GO" id="GO:0072354">
    <property type="term" value="F:histone H3T3 kinase activity"/>
    <property type="evidence" value="ECO:0007669"/>
    <property type="project" value="TreeGrafter"/>
</dbReference>
<dbReference type="SMART" id="SM01331">
    <property type="entry name" value="DUF3635"/>
    <property type="match status" value="1"/>
</dbReference>
<protein>
    <recommendedName>
        <fullName evidence="1">non-specific serine/threonine protein kinase</fullName>
        <ecNumber evidence="1">2.7.11.1</ecNumber>
    </recommendedName>
</protein>
<dbReference type="InterPro" id="IPR011009">
    <property type="entry name" value="Kinase-like_dom_sf"/>
</dbReference>
<dbReference type="GO" id="GO:0005737">
    <property type="term" value="C:cytoplasm"/>
    <property type="evidence" value="ECO:0007669"/>
    <property type="project" value="TreeGrafter"/>
</dbReference>
<evidence type="ECO:0000256" key="3">
    <source>
        <dbReference type="ARBA" id="ARBA00022679"/>
    </source>
</evidence>
<feature type="compositionally biased region" description="Basic and acidic residues" evidence="9">
    <location>
        <begin position="157"/>
        <end position="172"/>
    </location>
</feature>
<evidence type="ECO:0000313" key="12">
    <source>
        <dbReference type="Proteomes" id="UP000747110"/>
    </source>
</evidence>
<keyword evidence="5" id="KW-0418">Kinase</keyword>
<dbReference type="Gene3D" id="3.30.200.20">
    <property type="entry name" value="Phosphorylase Kinase, domain 1"/>
    <property type="match status" value="1"/>
</dbReference>
<comment type="catalytic activity">
    <reaction evidence="7">
        <text>L-threonyl-[protein] + ATP = O-phospho-L-threonyl-[protein] + ADP + H(+)</text>
        <dbReference type="Rhea" id="RHEA:46608"/>
        <dbReference type="Rhea" id="RHEA-COMP:11060"/>
        <dbReference type="Rhea" id="RHEA-COMP:11605"/>
        <dbReference type="ChEBI" id="CHEBI:15378"/>
        <dbReference type="ChEBI" id="CHEBI:30013"/>
        <dbReference type="ChEBI" id="CHEBI:30616"/>
        <dbReference type="ChEBI" id="CHEBI:61977"/>
        <dbReference type="ChEBI" id="CHEBI:456216"/>
        <dbReference type="EC" id="2.7.11.1"/>
    </reaction>
</comment>
<dbReference type="PANTHER" id="PTHR24419">
    <property type="entry name" value="INTERLEUKIN-1 RECEPTOR-ASSOCIATED KINASE"/>
    <property type="match status" value="1"/>
</dbReference>
<keyword evidence="4" id="KW-0547">Nucleotide-binding</keyword>
<feature type="domain" description="Serine/threonine-protein kinase haspin C-terminal" evidence="10">
    <location>
        <begin position="1193"/>
        <end position="1280"/>
    </location>
</feature>
<feature type="region of interest" description="Disordered" evidence="9">
    <location>
        <begin position="324"/>
        <end position="385"/>
    </location>
</feature>
<keyword evidence="6" id="KW-0067">ATP-binding</keyword>
<name>A0A8J4CLM5_9CHLO</name>
<feature type="compositionally biased region" description="Gly residues" evidence="9">
    <location>
        <begin position="930"/>
        <end position="949"/>
    </location>
</feature>
<dbReference type="InterPro" id="IPR024604">
    <property type="entry name" value="GSG2_C"/>
</dbReference>
<dbReference type="Pfam" id="PF12330">
    <property type="entry name" value="Haspin_kinase"/>
    <property type="match status" value="1"/>
</dbReference>
<dbReference type="Gene3D" id="1.10.510.10">
    <property type="entry name" value="Transferase(Phosphotransferase) domain 1"/>
    <property type="match status" value="1"/>
</dbReference>
<evidence type="ECO:0000256" key="6">
    <source>
        <dbReference type="ARBA" id="ARBA00022840"/>
    </source>
</evidence>
<evidence type="ECO:0000256" key="2">
    <source>
        <dbReference type="ARBA" id="ARBA00022527"/>
    </source>
</evidence>
<feature type="region of interest" description="Disordered" evidence="9">
    <location>
        <begin position="930"/>
        <end position="953"/>
    </location>
</feature>
<dbReference type="SUPFAM" id="SSF56112">
    <property type="entry name" value="Protein kinase-like (PK-like)"/>
    <property type="match status" value="1"/>
</dbReference>
<sequence>MLKDCTNNSKPPSLKTFQRRVKEQSALDRGTQAASDGPKPASVHTPQALLGACSTQNTDGMPPTRRKAAYRNVVAACCPGGLLKSLKDRRSSTSVIMPCATIMEAKGGRKKGGGSRTQCEQQLLAMKTTLNELVAYYDQVDEFELTVEEPGPSPQPENRRREGSTRRGESRRNNRVSIPTAGNMQQEKHSRMPILRAAAAASAVACVTATGMSLCEETGTAMAARAVATTATAARAGTQRAAVLAGAVELPADGLAAPRHRPHGPGCTHFSPDARPSLDLRASLNPHLRSSRDLDQIYVLEPDQAALEPLVPSVQHLGINEGGAADRRGVSYSPEPNSVPNSDSDGDRLAGRRQSGVSTLSGDGDGGRLAGHLQSEGTQQLQPVKSGCKEHSLCLSRPSSEMAGWEAEGDQRQEGAAAELTVQPSRRSSANSGSAVSGQRSAPSMPLPTAMQWAMTPCRYADMIDDVITALPQLLLPDGGATMVRGGRASHDAQSSLRASYGSHCVSMIKREPMLGDEDGDVNMDEFVAGPVTAESNEVVVEEEAEKEQSAQGQVGIILLEHDDGQNQAAKQTQQQLKAEVEGQSVQMERLQEHEDGDPEPGAMSRCIDDAEEVNQEAERIAIGDAHREAPAQAAEAVRAEQQQAEAGAVMQRVQEQRRRIIEIGDEMGIRERDREEEEEDRGKVEEEEEEERVHVAASSSLDLDQRRSKPSAISWTNDDGGVHKPGGGYEGEGRTSEAVLGRRTSATPLASPFPGAVPVAGNQGIPAGGAGDASAATMMVEEAMGVGLVPEPLDLPIAQVIPKPFEPLSKLSNSNINGGSSLAVEPVGHPYRHTDTVVAPGSLRRSSAVPSLTPLQHLLQVCGQQPLLELSELPTMDDIIDRLLAATAATGGGAKGRGRQAGATTAAPKRPAMVKVGEGSYGEAWRLGGNGGSNSRGGGVGGAAGGNGNSSSSSTNIVIKVVPIEGDMIFNNAPQKTAVDVMSEALANGTLSSLADGPVPGYERCTSVAAAVRNGSGEAGVGDEQLRANWTAGFVRTHAISVCRGPYSRDLVKAWERWDKQHDSENEPVSQLPPDQLYWIIAMDDSGTDLEKYVMESWDQLRSVLLQTAVSLAVAEAEVTFEHRDLHWGNVLVRRAEGRLDCGPDGWLGARLRGRNLRVATCGVASTIIDFTNSRLVTQDGLLLFFDLNQDPEVFEGPKGEVQFDTYRWMRSTVDDDWSSFCPATNCLWISYLAEVLCKRFGCGGSRAGCLRLSTVQKRQLREFRKRAVEYGSCGDLIWDELFKGLLQADG</sequence>
<feature type="region of interest" description="Disordered" evidence="9">
    <location>
        <begin position="670"/>
        <end position="737"/>
    </location>
</feature>
<keyword evidence="2" id="KW-0723">Serine/threonine-protein kinase</keyword>
<evidence type="ECO:0000256" key="1">
    <source>
        <dbReference type="ARBA" id="ARBA00012513"/>
    </source>
</evidence>
<feature type="compositionally biased region" description="Polar residues" evidence="9">
    <location>
        <begin position="1"/>
        <end position="11"/>
    </location>
</feature>
<gene>
    <name evidence="11" type="ORF">Vretifemale_11155</name>
</gene>
<evidence type="ECO:0000256" key="9">
    <source>
        <dbReference type="SAM" id="MobiDB-lite"/>
    </source>
</evidence>
<proteinExistence type="predicted"/>
<dbReference type="EC" id="2.7.11.1" evidence="1"/>
<evidence type="ECO:0000313" key="11">
    <source>
        <dbReference type="EMBL" id="GIL82239.1"/>
    </source>
</evidence>
<evidence type="ECO:0000256" key="5">
    <source>
        <dbReference type="ARBA" id="ARBA00022777"/>
    </source>
</evidence>
<dbReference type="GO" id="GO:0000278">
    <property type="term" value="P:mitotic cell cycle"/>
    <property type="evidence" value="ECO:0007669"/>
    <property type="project" value="TreeGrafter"/>
</dbReference>
<organism evidence="11 12">
    <name type="scientific">Volvox reticuliferus</name>
    <dbReference type="NCBI Taxonomy" id="1737510"/>
    <lineage>
        <taxon>Eukaryota</taxon>
        <taxon>Viridiplantae</taxon>
        <taxon>Chlorophyta</taxon>
        <taxon>core chlorophytes</taxon>
        <taxon>Chlorophyceae</taxon>
        <taxon>CS clade</taxon>
        <taxon>Chlamydomonadales</taxon>
        <taxon>Volvocaceae</taxon>
        <taxon>Volvox</taxon>
    </lineage>
</organism>